<dbReference type="InterPro" id="IPR001196">
    <property type="entry name" value="Ribosomal_uL15_CS"/>
</dbReference>
<dbReference type="GeneID" id="90590365"/>
<keyword evidence="1 3" id="KW-0689">Ribosomal protein</keyword>
<dbReference type="RefSeq" id="WP_347721758.1">
    <property type="nucleotide sequence ID" value="NZ_CP104395.1"/>
</dbReference>
<organism evidence="5 6">
    <name type="scientific">Candidatus Nanohalococcus occultus</name>
    <dbReference type="NCBI Taxonomy" id="2978047"/>
    <lineage>
        <taxon>Archaea</taxon>
        <taxon>Candidatus Nanohalarchaeota</taxon>
        <taxon>Candidatus Nanohalarchaeota incertae sedis</taxon>
        <taxon>Candidatus Nanohalococcus</taxon>
    </lineage>
</organism>
<evidence type="ECO:0000313" key="6">
    <source>
        <dbReference type="Proteomes" id="UP001218034"/>
    </source>
</evidence>
<comment type="similarity">
    <text evidence="3">Belongs to the eukaryotic ribosomal protein eL18 family.</text>
</comment>
<dbReference type="HAMAP" id="MF_00329">
    <property type="entry name" value="Ribosomal_eL18"/>
    <property type="match status" value="1"/>
</dbReference>
<reference evidence="5 6" key="1">
    <citation type="submission" date="2022-09" db="EMBL/GenBank/DDBJ databases">
        <title>Xylan utilization by haloarchaea-nanohaloarchaea associations.</title>
        <authorList>
            <person name="Yakimov M."/>
        </authorList>
    </citation>
    <scope>NUCLEOTIDE SEQUENCE [LARGE SCALE GENOMIC DNA]</scope>
    <source>
        <strain evidence="5 6">SVXNc</strain>
    </source>
</reference>
<dbReference type="InterPro" id="IPR021131">
    <property type="entry name" value="Ribosomal_uL15/eL18"/>
</dbReference>
<keyword evidence="2 3" id="KW-0687">Ribonucleoprotein</keyword>
<evidence type="ECO:0000256" key="2">
    <source>
        <dbReference type="ARBA" id="ARBA00023274"/>
    </source>
</evidence>
<feature type="domain" description="Large ribosomal subunit protein uL15/eL18" evidence="4">
    <location>
        <begin position="47"/>
        <end position="94"/>
    </location>
</feature>
<proteinExistence type="inferred from homology"/>
<dbReference type="SUPFAM" id="SSF52080">
    <property type="entry name" value="Ribosomal proteins L15p and L18e"/>
    <property type="match status" value="1"/>
</dbReference>
<evidence type="ECO:0000256" key="3">
    <source>
        <dbReference type="HAMAP-Rule" id="MF_00329"/>
    </source>
</evidence>
<dbReference type="Pfam" id="PF00828">
    <property type="entry name" value="Ribosomal_L27A"/>
    <property type="match status" value="1"/>
</dbReference>
<dbReference type="Proteomes" id="UP001218034">
    <property type="component" value="Chromosome"/>
</dbReference>
<gene>
    <name evidence="5" type="primary">rpl18a</name>
    <name evidence="3" type="synonym">rpl18e</name>
    <name evidence="5" type="ORF">SVXNc_0927</name>
</gene>
<keyword evidence="6" id="KW-1185">Reference proteome</keyword>
<dbReference type="PROSITE" id="PS00475">
    <property type="entry name" value="RIBOSOMAL_L15"/>
    <property type="match status" value="1"/>
</dbReference>
<accession>A0ABY8CJW8</accession>
<evidence type="ECO:0000256" key="1">
    <source>
        <dbReference type="ARBA" id="ARBA00022980"/>
    </source>
</evidence>
<dbReference type="InterPro" id="IPR036227">
    <property type="entry name" value="Ribosomal_uL15/eL18_sf"/>
</dbReference>
<evidence type="ECO:0000313" key="5">
    <source>
        <dbReference type="EMBL" id="WEL19929.1"/>
    </source>
</evidence>
<name>A0ABY8CJW8_9ARCH</name>
<dbReference type="InterPro" id="IPR022947">
    <property type="entry name" value="Ribosomal_eL18_arc"/>
</dbReference>
<dbReference type="Gene3D" id="3.100.10.10">
    <property type="match status" value="1"/>
</dbReference>
<dbReference type="GO" id="GO:0005840">
    <property type="term" value="C:ribosome"/>
    <property type="evidence" value="ECO:0007669"/>
    <property type="project" value="UniProtKB-KW"/>
</dbReference>
<sequence length="116" mass="12914">MSKKADPTNPVLLETIELLNRQEAPIWNDIAENLEKVNRRRPEVNVSDIERVAEEGETVVVPGKVLGSGRLTKEVNVAAFKASSGARQKIEEDGQFMFIRDLVEENPEGSDVKVVK</sequence>
<dbReference type="EMBL" id="CP104395">
    <property type="protein sequence ID" value="WEL19929.1"/>
    <property type="molecule type" value="Genomic_DNA"/>
</dbReference>
<evidence type="ECO:0000259" key="4">
    <source>
        <dbReference type="Pfam" id="PF00828"/>
    </source>
</evidence>
<dbReference type="NCBIfam" id="NF003079">
    <property type="entry name" value="PRK04005.1"/>
    <property type="match status" value="1"/>
</dbReference>
<protein>
    <recommendedName>
        <fullName evidence="3">Large ribosomal subunit protein eL18</fullName>
    </recommendedName>
</protein>